<evidence type="ECO:0000313" key="2">
    <source>
        <dbReference type="EMBL" id="POW09106.1"/>
    </source>
</evidence>
<reference evidence="2" key="1">
    <citation type="submission" date="2017-12" db="EMBL/GenBank/DDBJ databases">
        <title>Gene loss provides genomic basis for host adaptation in cereal stripe rust fungi.</title>
        <authorList>
            <person name="Xia C."/>
        </authorList>
    </citation>
    <scope>NUCLEOTIDE SEQUENCE [LARGE SCALE GENOMIC DNA]</scope>
    <source>
        <strain evidence="2">93-210</strain>
    </source>
</reference>
<comment type="caution">
    <text evidence="2">The sequence shown here is derived from an EMBL/GenBank/DDBJ whole genome shotgun (WGS) entry which is preliminary data.</text>
</comment>
<protein>
    <submittedName>
        <fullName evidence="2">Uncharacterized protein</fullName>
    </submittedName>
</protein>
<name>A0A2S4VHS4_9BASI</name>
<evidence type="ECO:0000256" key="1">
    <source>
        <dbReference type="SAM" id="MobiDB-lite"/>
    </source>
</evidence>
<feature type="compositionally biased region" description="Polar residues" evidence="1">
    <location>
        <begin position="127"/>
        <end position="142"/>
    </location>
</feature>
<accession>A0A2S4VHS4</accession>
<feature type="compositionally biased region" description="Basic and acidic residues" evidence="1">
    <location>
        <begin position="114"/>
        <end position="126"/>
    </location>
</feature>
<keyword evidence="3" id="KW-1185">Reference proteome</keyword>
<dbReference type="VEuPathDB" id="FungiDB:PSTT_07025"/>
<feature type="non-terminal residue" evidence="2">
    <location>
        <position position="1"/>
    </location>
</feature>
<dbReference type="EMBL" id="PKSL01000058">
    <property type="protein sequence ID" value="POW09106.1"/>
    <property type="molecule type" value="Genomic_DNA"/>
</dbReference>
<feature type="region of interest" description="Disordered" evidence="1">
    <location>
        <begin position="31"/>
        <end position="148"/>
    </location>
</feature>
<feature type="compositionally biased region" description="Polar residues" evidence="1">
    <location>
        <begin position="84"/>
        <end position="95"/>
    </location>
</feature>
<dbReference type="Proteomes" id="UP000239156">
    <property type="component" value="Unassembled WGS sequence"/>
</dbReference>
<gene>
    <name evidence="2" type="ORF">PSTT_07025</name>
</gene>
<feature type="region of interest" description="Disordered" evidence="1">
    <location>
        <begin position="342"/>
        <end position="365"/>
    </location>
</feature>
<feature type="compositionally biased region" description="Basic and acidic residues" evidence="1">
    <location>
        <begin position="51"/>
        <end position="62"/>
    </location>
</feature>
<dbReference type="VEuPathDB" id="FungiDB:PSHT_08913"/>
<dbReference type="AlphaFoldDB" id="A0A2S4VHS4"/>
<evidence type="ECO:0000313" key="3">
    <source>
        <dbReference type="Proteomes" id="UP000239156"/>
    </source>
</evidence>
<proteinExistence type="predicted"/>
<organism evidence="2 3">
    <name type="scientific">Puccinia striiformis</name>
    <dbReference type="NCBI Taxonomy" id="27350"/>
    <lineage>
        <taxon>Eukaryota</taxon>
        <taxon>Fungi</taxon>
        <taxon>Dikarya</taxon>
        <taxon>Basidiomycota</taxon>
        <taxon>Pucciniomycotina</taxon>
        <taxon>Pucciniomycetes</taxon>
        <taxon>Pucciniales</taxon>
        <taxon>Pucciniaceae</taxon>
        <taxon>Puccinia</taxon>
    </lineage>
</organism>
<sequence>PYISIFSPYSYMPSIAPRARCGLPANPRQWLNEKKPILPSRNVPNQSQQPIRREENSSREPQKPIQTKSPIVEEDYEDLLDCYSTDQETRTSSRPITPLEVAPSYRFPSSAGPHDAHKYQASDKSTRNSSSDLESRVSSASDPTGMKILTTNSYGKSFTRKRRNYPVHTSLELFQIAPSTTKVTHNKRAASIDSWVNDLNVVDPEVGKKGGFQQNTIKQHTEDKLRSQTLGHTRNHSRTGNSDWFSTEHEVKLNTAVPQEPDYPLSPQEETFWDEYDLLEAYSSQESDGSSRDSFSTHTNPNELQVNVSLIQSSIGEAANDKGLNQTPQDVTQLTSFHYETELRPPASAKSDSSHYSMESAAGTF</sequence>